<reference evidence="9 10" key="1">
    <citation type="submission" date="2018-05" db="EMBL/GenBank/DDBJ databases">
        <title>Streptomyces venezuelae.</title>
        <authorList>
            <person name="Kim W."/>
            <person name="Lee N."/>
            <person name="Cho B.-K."/>
        </authorList>
    </citation>
    <scope>NUCLEOTIDE SEQUENCE [LARGE SCALE GENOMIC DNA]</scope>
    <source>
        <strain evidence="9 10">ATCC 15068</strain>
    </source>
</reference>
<keyword evidence="6 7" id="KW-0472">Membrane</keyword>
<keyword evidence="3 7" id="KW-0653">Protein transport</keyword>
<evidence type="ECO:0000256" key="6">
    <source>
        <dbReference type="ARBA" id="ARBA00023136"/>
    </source>
</evidence>
<sequence>MPKSARKQEKDPEGRMPLVEHLRELRNRLAKGLIAITAVTIVALVYSEELLQFLSQSVPKCPEGVTSDGGNCAVVTFNTLMAPFSTTIQVSLTAGLVLASPVWLYQLWAFVAPGLHKSEKKYTYAFVGAAVPLFGAGAYLAYLILPVSVKVLISLTPGGSANLLALNDVLDFTLRMVLVFGLAFELPLVLVMLNLTGVLTGRRMAGWWRGVIMGVFVFGAVITPTTDPVGMIALAGPITILYFGAVGFSLLNDRRRNRKNPDAALDDDEASVLDLTPEAVDAVEPVPAARALPGQATGPGETGGAAAHRLNGYDDIT</sequence>
<dbReference type="PRINTS" id="PR01840">
    <property type="entry name" value="TATCFAMILY"/>
</dbReference>
<evidence type="ECO:0000313" key="9">
    <source>
        <dbReference type="EMBL" id="QES23163.1"/>
    </source>
</evidence>
<feature type="transmembrane region" description="Helical" evidence="7">
    <location>
        <begin position="207"/>
        <end position="225"/>
    </location>
</feature>
<dbReference type="OrthoDB" id="9777044at2"/>
<organism evidence="9 10">
    <name type="scientific">Streptomyces venezuelae</name>
    <dbReference type="NCBI Taxonomy" id="54571"/>
    <lineage>
        <taxon>Bacteria</taxon>
        <taxon>Bacillati</taxon>
        <taxon>Actinomycetota</taxon>
        <taxon>Actinomycetes</taxon>
        <taxon>Kitasatosporales</taxon>
        <taxon>Streptomycetaceae</taxon>
        <taxon>Streptomyces</taxon>
    </lineage>
</organism>
<feature type="transmembrane region" description="Helical" evidence="7">
    <location>
        <begin position="88"/>
        <end position="111"/>
    </location>
</feature>
<evidence type="ECO:0000256" key="1">
    <source>
        <dbReference type="ARBA" id="ARBA00004141"/>
    </source>
</evidence>
<dbReference type="NCBIfam" id="TIGR00945">
    <property type="entry name" value="tatC"/>
    <property type="match status" value="1"/>
</dbReference>
<dbReference type="Pfam" id="PF00902">
    <property type="entry name" value="TatC"/>
    <property type="match status" value="1"/>
</dbReference>
<evidence type="ECO:0000256" key="7">
    <source>
        <dbReference type="HAMAP-Rule" id="MF_00902"/>
    </source>
</evidence>
<evidence type="ECO:0000256" key="5">
    <source>
        <dbReference type="ARBA" id="ARBA00023010"/>
    </source>
</evidence>
<evidence type="ECO:0000256" key="3">
    <source>
        <dbReference type="ARBA" id="ARBA00022927"/>
    </source>
</evidence>
<comment type="subcellular location">
    <subcellularLocation>
        <location evidence="7">Cell membrane</location>
        <topology evidence="7">Multi-pass membrane protein</topology>
    </subcellularLocation>
    <subcellularLocation>
        <location evidence="1">Membrane</location>
        <topology evidence="1">Multi-pass membrane protein</topology>
    </subcellularLocation>
</comment>
<feature type="transmembrane region" description="Helical" evidence="7">
    <location>
        <begin position="123"/>
        <end position="145"/>
    </location>
</feature>
<dbReference type="GO" id="GO:0033281">
    <property type="term" value="C:TAT protein transport complex"/>
    <property type="evidence" value="ECO:0007669"/>
    <property type="project" value="UniProtKB-UniRule"/>
</dbReference>
<keyword evidence="2 7" id="KW-0812">Transmembrane</keyword>
<evidence type="ECO:0000256" key="2">
    <source>
        <dbReference type="ARBA" id="ARBA00022692"/>
    </source>
</evidence>
<keyword evidence="4 7" id="KW-1133">Transmembrane helix</keyword>
<protein>
    <recommendedName>
        <fullName evidence="7">Sec-independent protein translocase protein TatC</fullName>
    </recommendedName>
</protein>
<dbReference type="AlphaFoldDB" id="A0A5P2AY71"/>
<comment type="similarity">
    <text evidence="7">Belongs to the TatC family.</text>
</comment>
<evidence type="ECO:0000256" key="4">
    <source>
        <dbReference type="ARBA" id="ARBA00022989"/>
    </source>
</evidence>
<evidence type="ECO:0000256" key="8">
    <source>
        <dbReference type="SAM" id="MobiDB-lite"/>
    </source>
</evidence>
<feature type="region of interest" description="Disordered" evidence="8">
    <location>
        <begin position="291"/>
        <end position="317"/>
    </location>
</feature>
<keyword evidence="5 7" id="KW-0811">Translocation</keyword>
<feature type="transmembrane region" description="Helical" evidence="7">
    <location>
        <begin position="172"/>
        <end position="195"/>
    </location>
</feature>
<dbReference type="PANTHER" id="PTHR30371:SF0">
    <property type="entry name" value="SEC-INDEPENDENT PROTEIN TRANSLOCASE PROTEIN TATC, CHLOROPLASTIC-RELATED"/>
    <property type="match status" value="1"/>
</dbReference>
<gene>
    <name evidence="7 9" type="primary">tatC</name>
    <name evidence="9" type="ORF">DEJ46_31885</name>
</gene>
<evidence type="ECO:0000313" key="10">
    <source>
        <dbReference type="Proteomes" id="UP000324106"/>
    </source>
</evidence>
<feature type="compositionally biased region" description="Low complexity" evidence="8">
    <location>
        <begin position="291"/>
        <end position="307"/>
    </location>
</feature>
<keyword evidence="7" id="KW-0813">Transport</keyword>
<keyword evidence="7" id="KW-1003">Cell membrane</keyword>
<proteinExistence type="inferred from homology"/>
<dbReference type="HAMAP" id="MF_00902">
    <property type="entry name" value="TatC"/>
    <property type="match status" value="1"/>
</dbReference>
<dbReference type="PANTHER" id="PTHR30371">
    <property type="entry name" value="SEC-INDEPENDENT PROTEIN TRANSLOCASE PROTEIN TATC"/>
    <property type="match status" value="1"/>
</dbReference>
<feature type="transmembrane region" description="Helical" evidence="7">
    <location>
        <begin position="231"/>
        <end position="251"/>
    </location>
</feature>
<dbReference type="GO" id="GO:0009977">
    <property type="term" value="F:proton motive force dependent protein transmembrane transporter activity"/>
    <property type="evidence" value="ECO:0007669"/>
    <property type="project" value="TreeGrafter"/>
</dbReference>
<feature type="transmembrane region" description="Helical" evidence="7">
    <location>
        <begin position="29"/>
        <end position="47"/>
    </location>
</feature>
<dbReference type="Proteomes" id="UP000324106">
    <property type="component" value="Chromosome"/>
</dbReference>
<dbReference type="GO" id="GO:0065002">
    <property type="term" value="P:intracellular protein transmembrane transport"/>
    <property type="evidence" value="ECO:0007669"/>
    <property type="project" value="TreeGrafter"/>
</dbReference>
<dbReference type="InterPro" id="IPR002033">
    <property type="entry name" value="TatC"/>
</dbReference>
<dbReference type="GO" id="GO:0043953">
    <property type="term" value="P:protein transport by the Tat complex"/>
    <property type="evidence" value="ECO:0007669"/>
    <property type="project" value="UniProtKB-UniRule"/>
</dbReference>
<comment type="function">
    <text evidence="7">Part of the twin-arginine translocation (Tat) system that transports large folded proteins containing a characteristic twin-arginine motif in their signal peptide across membranes. Together with TatB, TatC is part of a receptor directly interacting with Tat signal peptides.</text>
</comment>
<comment type="subunit">
    <text evidence="7">The Tat system comprises two distinct complexes: a TatABC complex, containing multiple copies of TatA, TatB and TatC subunits, and a separate TatA complex, containing only TatA subunits. Substrates initially bind to the TatABC complex, which probably triggers association of the separate TatA complex to form the active translocon.</text>
</comment>
<name>A0A5P2AY71_STRVZ</name>
<dbReference type="EMBL" id="CP029194">
    <property type="protein sequence ID" value="QES23163.1"/>
    <property type="molecule type" value="Genomic_DNA"/>
</dbReference>
<accession>A0A5P2AY71</accession>